<dbReference type="RefSeq" id="WP_138837839.1">
    <property type="nucleotide sequence ID" value="NZ_VCNI01000002.1"/>
</dbReference>
<evidence type="ECO:0000313" key="3">
    <source>
        <dbReference type="EMBL" id="TMU55560.1"/>
    </source>
</evidence>
<evidence type="ECO:0000313" key="4">
    <source>
        <dbReference type="Proteomes" id="UP000751614"/>
    </source>
</evidence>
<dbReference type="InterPro" id="IPR038765">
    <property type="entry name" value="Papain-like_cys_pep_sf"/>
</dbReference>
<reference evidence="3 4" key="1">
    <citation type="submission" date="2019-05" db="EMBL/GenBank/DDBJ databases">
        <title>Flagellimonas sp. AsT0115, sp. nov., isolated from a marine red algae, Asparagopsis taxiformis.</title>
        <authorList>
            <person name="Kim J."/>
            <person name="Jeong S.E."/>
            <person name="Jeon C.O."/>
        </authorList>
    </citation>
    <scope>NUCLEOTIDE SEQUENCE [LARGE SCALE GENOMIC DNA]</scope>
    <source>
        <strain evidence="3 4">AsT0115</strain>
    </source>
</reference>
<keyword evidence="1" id="KW-0732">Signal</keyword>
<feature type="chain" id="PRO_5046131866" evidence="1">
    <location>
        <begin position="24"/>
        <end position="608"/>
    </location>
</feature>
<feature type="signal peptide" evidence="1">
    <location>
        <begin position="1"/>
        <end position="23"/>
    </location>
</feature>
<gene>
    <name evidence="3" type="ORF">FGG15_15445</name>
</gene>
<feature type="domain" description="Transglutaminase-like" evidence="2">
    <location>
        <begin position="251"/>
        <end position="355"/>
    </location>
</feature>
<sequence>MKNLIVKSLFLLVVVTLSTRATGQEVLIGKRTENIAIRKDSSFVKHVEVFIKEHDETGIYPIFYDAELETIYDIQVHSRKGRHFKPAKKPLVLEDDVELEYIASKKVKSVFIPPGVESKITYTIACEELMYFSDLPFFSNSAIDTLQYQIEVPKTFRFAQSIIHGDSLDFIEIDSVQAMNYMKWNIKAVPVRTEPDPLAFFGIYKNKKAPLMRTIVVPAAYENREVDYMNDWYFGKLEDKRGLNFLAKNKVDELTNGISNPRQIMETLYDYVRENYKYVAVEIGMGAFIPTHANDVYLNKEGDCKDLSNLLSEALNYKGIKSNVALAATYSHISDCDFPSLSSANHVVCLAYFDDETVILDPTDPIHIPDTPVQSIQNRSILIVDAKGGTLQKVSGFTPDQNLISYQIDLKVEPDQLSMSGDFEANYKGISGNFLRRIIRHLGKNKENTINKKHYESVFNNQTVSQLELTDEAGILTTEGVLVVNGKLFNDSGERILFLDFLPRLFETQERDALLEGIHLGSNFSKKVTLRIEMDGHFETFEPIEHTVDNEGLLLRLKINAPADNIIECHYEFTSDYYNTGKENIGFINNTLESFKKIINDPIILKKS</sequence>
<proteinExistence type="predicted"/>
<organism evidence="3 4">
    <name type="scientific">Flagellimonas algicola</name>
    <dbReference type="NCBI Taxonomy" id="2583815"/>
    <lineage>
        <taxon>Bacteria</taxon>
        <taxon>Pseudomonadati</taxon>
        <taxon>Bacteroidota</taxon>
        <taxon>Flavobacteriia</taxon>
        <taxon>Flavobacteriales</taxon>
        <taxon>Flavobacteriaceae</taxon>
        <taxon>Flagellimonas</taxon>
    </lineage>
</organism>
<comment type="caution">
    <text evidence="3">The sequence shown here is derived from an EMBL/GenBank/DDBJ whole genome shotgun (WGS) entry which is preliminary data.</text>
</comment>
<dbReference type="EMBL" id="VCNI01000002">
    <property type="protein sequence ID" value="TMU55560.1"/>
    <property type="molecule type" value="Genomic_DNA"/>
</dbReference>
<dbReference type="InterPro" id="IPR002931">
    <property type="entry name" value="Transglutaminase-like"/>
</dbReference>
<evidence type="ECO:0000256" key="1">
    <source>
        <dbReference type="SAM" id="SignalP"/>
    </source>
</evidence>
<protein>
    <submittedName>
        <fullName evidence="3">Transglutaminase domain-containing protein</fullName>
    </submittedName>
</protein>
<dbReference type="Gene3D" id="3.10.620.30">
    <property type="match status" value="1"/>
</dbReference>
<evidence type="ECO:0000259" key="2">
    <source>
        <dbReference type="Pfam" id="PF01841"/>
    </source>
</evidence>
<dbReference type="SUPFAM" id="SSF54001">
    <property type="entry name" value="Cysteine proteinases"/>
    <property type="match status" value="1"/>
</dbReference>
<name>A0ABY2WLQ5_9FLAO</name>
<accession>A0ABY2WLQ5</accession>
<keyword evidence="4" id="KW-1185">Reference proteome</keyword>
<dbReference type="Pfam" id="PF01841">
    <property type="entry name" value="Transglut_core"/>
    <property type="match status" value="1"/>
</dbReference>
<dbReference type="Proteomes" id="UP000751614">
    <property type="component" value="Unassembled WGS sequence"/>
</dbReference>